<accession>D3V9N2</accession>
<dbReference type="HOGENOM" id="CLU_3298827_0_0_6"/>
<name>D3V9N2_XENNA</name>
<proteinExistence type="predicted"/>
<dbReference type="EMBL" id="FN667742">
    <property type="protein sequence ID" value="CBJ89270.1"/>
    <property type="molecule type" value="Genomic_DNA"/>
</dbReference>
<dbReference type="AlphaFoldDB" id="D3V9N2"/>
<reference evidence="1 2" key="1">
    <citation type="journal article" date="2011" name="PLoS ONE">
        <title>The entomopathogenic bacterial endosymbionts xenorhabdus and photorhabdus: convergent lifestyles from divergent genomes.</title>
        <authorList>
            <person name="Chaston J.M."/>
            <person name="Suen G."/>
            <person name="Tucker S.L."/>
            <person name="Andersen A.W."/>
            <person name="Bhasin A."/>
            <person name="Bode E."/>
            <person name="Bode H.B."/>
            <person name="Brachmann A.O."/>
            <person name="Cowles C.E."/>
            <person name="Cowles K.N."/>
            <person name="Darby C."/>
            <person name="de Leon L."/>
            <person name="Drace K."/>
            <person name="Du Z."/>
            <person name="Givaudan A."/>
            <person name="Herbert Tran E.E."/>
            <person name="Jewell K.A."/>
            <person name="Knack J.J."/>
            <person name="Krasomil-Osterfeld K.C."/>
            <person name="Kukor R."/>
            <person name="Lanois A."/>
            <person name="Latreille P."/>
            <person name="Leimgruber N.K."/>
            <person name="Lipke C.M."/>
            <person name="Liu R."/>
            <person name="Lu X."/>
            <person name="Martens E.C."/>
            <person name="Marri P.R."/>
            <person name="Medigue C."/>
            <person name="Menard M.L."/>
            <person name="Miller N.M."/>
            <person name="Morales-Soto N."/>
            <person name="Norton S."/>
            <person name="Ogier J.C."/>
            <person name="Orchard S.S."/>
            <person name="Park D."/>
            <person name="Park Y."/>
            <person name="Qurollo B.A."/>
            <person name="Sugar D.R."/>
            <person name="Richards G.R."/>
            <person name="Rouy Z."/>
            <person name="Slominski B."/>
            <person name="Slominski K."/>
            <person name="Snyder H."/>
            <person name="Tjaden B.C."/>
            <person name="van der Hoeven R."/>
            <person name="Welch R.D."/>
            <person name="Wheeler C."/>
            <person name="Xiang B."/>
            <person name="Barbazuk B."/>
            <person name="Gaudriault S."/>
            <person name="Goodner B."/>
            <person name="Slater S.C."/>
            <person name="Forst S."/>
            <person name="Goldman B.S."/>
            <person name="Goodrich-Blair H."/>
        </authorList>
    </citation>
    <scope>NUCLEOTIDE SEQUENCE [LARGE SCALE GENOMIC DNA]</scope>
    <source>
        <strain evidence="2">ATCC 19061 / DSM 3370 / CCUG 14189 / LMG 1036 / NCIMB 9965 / AN6</strain>
    </source>
</reference>
<dbReference type="Proteomes" id="UP000008075">
    <property type="component" value="Chromosome"/>
</dbReference>
<protein>
    <submittedName>
        <fullName evidence="1">Uncharacterized protein</fullName>
    </submittedName>
</protein>
<gene>
    <name evidence="1" type="ordered locus">XNC1_1199</name>
</gene>
<organism evidence="1 2">
    <name type="scientific">Xenorhabdus nematophila (strain ATCC 19061 / DSM 3370 / CCUG 14189 / LMG 1036 / NCIMB 9965 / AN6)</name>
    <dbReference type="NCBI Taxonomy" id="406817"/>
    <lineage>
        <taxon>Bacteria</taxon>
        <taxon>Pseudomonadati</taxon>
        <taxon>Pseudomonadota</taxon>
        <taxon>Gammaproteobacteria</taxon>
        <taxon>Enterobacterales</taxon>
        <taxon>Morganellaceae</taxon>
        <taxon>Xenorhabdus</taxon>
    </lineage>
</organism>
<sequence>MYSAEYTYRQSSVWWEQWIWRKMLYKNQRLYKLPGTQLNR</sequence>
<evidence type="ECO:0000313" key="2">
    <source>
        <dbReference type="Proteomes" id="UP000008075"/>
    </source>
</evidence>
<evidence type="ECO:0000313" key="1">
    <source>
        <dbReference type="EMBL" id="CBJ89270.1"/>
    </source>
</evidence>
<keyword evidence="2" id="KW-1185">Reference proteome</keyword>
<dbReference type="KEGG" id="xne:XNC1_1199"/>